<accession>A0A3M6Q8Q6</accession>
<dbReference type="InterPro" id="IPR035308">
    <property type="entry name" value="DUF5368"/>
</dbReference>
<dbReference type="Pfam" id="PF17336">
    <property type="entry name" value="DUF5368"/>
    <property type="match status" value="1"/>
</dbReference>
<keyword evidence="1" id="KW-0472">Membrane</keyword>
<evidence type="ECO:0000256" key="1">
    <source>
        <dbReference type="SAM" id="Phobius"/>
    </source>
</evidence>
<dbReference type="EMBL" id="RDQM01000004">
    <property type="protein sequence ID" value="RMW99519.1"/>
    <property type="molecule type" value="Genomic_DNA"/>
</dbReference>
<protein>
    <submittedName>
        <fullName evidence="2">Uncharacterized protein</fullName>
    </submittedName>
</protein>
<keyword evidence="1" id="KW-1133">Transmembrane helix</keyword>
<feature type="transmembrane region" description="Helical" evidence="1">
    <location>
        <begin position="85"/>
        <end position="110"/>
    </location>
</feature>
<evidence type="ECO:0000313" key="2">
    <source>
        <dbReference type="EMBL" id="RMW99519.1"/>
    </source>
</evidence>
<reference evidence="2 3" key="1">
    <citation type="submission" date="2018-10" db="EMBL/GenBank/DDBJ databases">
        <title>Comamonadaceae CDC group NO-1 genome sequencing and assembly.</title>
        <authorList>
            <person name="Bernier A.-M."/>
            <person name="Bernard K."/>
        </authorList>
    </citation>
    <scope>NUCLEOTIDE SEQUENCE [LARGE SCALE GENOMIC DNA]</scope>
    <source>
        <strain evidence="2 3">NML970147</strain>
    </source>
</reference>
<dbReference type="AlphaFoldDB" id="A0A3M6Q8Q6"/>
<gene>
    <name evidence="2" type="ORF">EBQ26_03925</name>
</gene>
<sequence>MKELDFSSLLAVLQEMLGTPLLIALPVISILGTVAFLWLLLREGLAPARLVVCQFLGIIGGALAVALMFQVASSGSTNPGGAIDWLVIGLVYVLGWIGTTIVCYSIAGWVGGARKR</sequence>
<keyword evidence="1" id="KW-0812">Transmembrane</keyword>
<dbReference type="Proteomes" id="UP000267521">
    <property type="component" value="Unassembled WGS sequence"/>
</dbReference>
<feature type="transmembrane region" description="Helical" evidence="1">
    <location>
        <begin position="48"/>
        <end position="73"/>
    </location>
</feature>
<name>A0A3M6Q8Q6_9BURK</name>
<organism evidence="2 3">
    <name type="scientific">Allofranklinella schreckenbergeri</name>
    <dbReference type="NCBI Taxonomy" id="1076744"/>
    <lineage>
        <taxon>Bacteria</taxon>
        <taxon>Pseudomonadati</taxon>
        <taxon>Pseudomonadota</taxon>
        <taxon>Betaproteobacteria</taxon>
        <taxon>Burkholderiales</taxon>
        <taxon>Comamonadaceae</taxon>
        <taxon>Allofranklinella</taxon>
    </lineage>
</organism>
<evidence type="ECO:0000313" key="3">
    <source>
        <dbReference type="Proteomes" id="UP000267521"/>
    </source>
</evidence>
<comment type="caution">
    <text evidence="2">The sequence shown here is derived from an EMBL/GenBank/DDBJ whole genome shotgun (WGS) entry which is preliminary data.</text>
</comment>
<proteinExistence type="predicted"/>
<dbReference type="RefSeq" id="WP_122237732.1">
    <property type="nucleotide sequence ID" value="NZ_RDQM01000004.1"/>
</dbReference>
<feature type="transmembrane region" description="Helical" evidence="1">
    <location>
        <begin position="20"/>
        <end position="41"/>
    </location>
</feature>